<dbReference type="AlphaFoldDB" id="A0A6L2JSP0"/>
<comment type="caution">
    <text evidence="1">The sequence shown here is derived from an EMBL/GenBank/DDBJ whole genome shotgun (WGS) entry which is preliminary data.</text>
</comment>
<accession>A0A6L2JSP0</accession>
<protein>
    <submittedName>
        <fullName evidence="1">RNA-directed DNA polymerase, eukaryota, reverse transcriptase zinc-binding domain protein</fullName>
    </submittedName>
</protein>
<name>A0A6L2JSP0_TANCI</name>
<dbReference type="GO" id="GO:0003964">
    <property type="term" value="F:RNA-directed DNA polymerase activity"/>
    <property type="evidence" value="ECO:0007669"/>
    <property type="project" value="UniProtKB-KW"/>
</dbReference>
<keyword evidence="1" id="KW-0548">Nucleotidyltransferase</keyword>
<keyword evidence="1" id="KW-0695">RNA-directed DNA polymerase</keyword>
<dbReference type="EMBL" id="BKCJ010001075">
    <property type="protein sequence ID" value="GEU38634.1"/>
    <property type="molecule type" value="Genomic_DNA"/>
</dbReference>
<sequence length="503" mass="58596">MFDEAIDKGNSPVEMVHKRLETLNKIQQVNNTHMSEVAQKAKIKWVVEGDENTKIFHDDPVKVKYEFLDHFLNRFDKPPENRARIDICFPNILSNDQRDDLERMVTKEEVKKAVWDYGSDKTPGPYVLKCFYRASGLRINMCKSKIMGVNVKDEKIQNAASKLECLVRMTPFTYLGRFTLLKSILGSMPIFQMSIFKVPSYVFKTLESIRSRFFNGQDNKIRKSSWEKWDNVLTSRDKGGLEVASLYALNRGLMFKWIWRFYSQKTSLWTRVIKAIHGDDGKLDKDVIVRGQTCWTSIVKEARSLKGTGGLIKELFPRLYALELHKHATVRMKLMAPSLDNSFRRRVRSGAEESQFTSLLEIVQVINLDPCEDRYFWSLESEGDYSVAFIRKLIDEKRFQEVGISTRWVKSVPSKVNITAWKIKTNDLPMRFNLSRRRMDIDTLMCPVCKDVSSYYEWRVWLVSIRIPNKLKSKWKESSMVCGGLYGISEISSCSTTRLPKRR</sequence>
<dbReference type="PANTHER" id="PTHR33116">
    <property type="entry name" value="REVERSE TRANSCRIPTASE ZINC-BINDING DOMAIN-CONTAINING PROTEIN-RELATED-RELATED"/>
    <property type="match status" value="1"/>
</dbReference>
<dbReference type="PANTHER" id="PTHR33116:SF78">
    <property type="entry name" value="OS12G0587133 PROTEIN"/>
    <property type="match status" value="1"/>
</dbReference>
<gene>
    <name evidence="1" type="ORF">Tci_010612</name>
</gene>
<reference evidence="1" key="1">
    <citation type="journal article" date="2019" name="Sci. Rep.">
        <title>Draft genome of Tanacetum cinerariifolium, the natural source of mosquito coil.</title>
        <authorList>
            <person name="Yamashiro T."/>
            <person name="Shiraishi A."/>
            <person name="Satake H."/>
            <person name="Nakayama K."/>
        </authorList>
    </citation>
    <scope>NUCLEOTIDE SEQUENCE</scope>
</reference>
<organism evidence="1">
    <name type="scientific">Tanacetum cinerariifolium</name>
    <name type="common">Dalmatian daisy</name>
    <name type="synonym">Chrysanthemum cinerariifolium</name>
    <dbReference type="NCBI Taxonomy" id="118510"/>
    <lineage>
        <taxon>Eukaryota</taxon>
        <taxon>Viridiplantae</taxon>
        <taxon>Streptophyta</taxon>
        <taxon>Embryophyta</taxon>
        <taxon>Tracheophyta</taxon>
        <taxon>Spermatophyta</taxon>
        <taxon>Magnoliopsida</taxon>
        <taxon>eudicotyledons</taxon>
        <taxon>Gunneridae</taxon>
        <taxon>Pentapetalae</taxon>
        <taxon>asterids</taxon>
        <taxon>campanulids</taxon>
        <taxon>Asterales</taxon>
        <taxon>Asteraceae</taxon>
        <taxon>Asteroideae</taxon>
        <taxon>Anthemideae</taxon>
        <taxon>Anthemidinae</taxon>
        <taxon>Tanacetum</taxon>
    </lineage>
</organism>
<proteinExistence type="predicted"/>
<keyword evidence="1" id="KW-0808">Transferase</keyword>
<evidence type="ECO:0000313" key="1">
    <source>
        <dbReference type="EMBL" id="GEU38634.1"/>
    </source>
</evidence>